<comment type="cofactor">
    <cofactor evidence="7">
        <name>Zn(2+)</name>
        <dbReference type="ChEBI" id="CHEBI:29105"/>
    </cofactor>
    <text evidence="7">Binds 2 Zn(2+) ions per subunit.</text>
</comment>
<protein>
    <recommendedName>
        <fullName evidence="7">Dihydroorotase</fullName>
        <shortName evidence="7">DHOase</shortName>
        <ecNumber evidence="7">3.5.2.3</ecNumber>
    </recommendedName>
</protein>
<keyword evidence="4 7" id="KW-0378">Hydrolase</keyword>
<feature type="binding site" evidence="7">
    <location>
        <position position="153"/>
    </location>
    <ligand>
        <name>Zn(2+)</name>
        <dbReference type="ChEBI" id="CHEBI:29105"/>
        <label>1</label>
    </ligand>
</feature>
<evidence type="ECO:0000256" key="1">
    <source>
        <dbReference type="ARBA" id="ARBA00002368"/>
    </source>
</evidence>
<dbReference type="InterPro" id="IPR050138">
    <property type="entry name" value="DHOase/Allantoinase_Hydrolase"/>
</dbReference>
<organism evidence="10 11">
    <name type="scientific">Candidatus Faecivivens stercoravium</name>
    <dbReference type="NCBI Taxonomy" id="2840803"/>
    <lineage>
        <taxon>Bacteria</taxon>
        <taxon>Bacillati</taxon>
        <taxon>Bacillota</taxon>
        <taxon>Clostridia</taxon>
        <taxon>Eubacteriales</taxon>
        <taxon>Oscillospiraceae</taxon>
        <taxon>Oscillospiraceae incertae sedis</taxon>
        <taxon>Candidatus Faecivivens</taxon>
    </lineage>
</organism>
<comment type="function">
    <text evidence="1 7">Catalyzes the reversible cyclization of carbamoyl aspartate to dihydroorotate.</text>
</comment>
<dbReference type="InterPro" id="IPR004722">
    <property type="entry name" value="DHOase"/>
</dbReference>
<evidence type="ECO:0000313" key="10">
    <source>
        <dbReference type="EMBL" id="HIR61206.1"/>
    </source>
</evidence>
<keyword evidence="5 7" id="KW-0862">Zinc</keyword>
<dbReference type="PANTHER" id="PTHR43668:SF2">
    <property type="entry name" value="ALLANTOINASE"/>
    <property type="match status" value="1"/>
</dbReference>
<dbReference type="InterPro" id="IPR032466">
    <property type="entry name" value="Metal_Hydrolase"/>
</dbReference>
<dbReference type="GO" id="GO:0006145">
    <property type="term" value="P:purine nucleobase catabolic process"/>
    <property type="evidence" value="ECO:0007669"/>
    <property type="project" value="TreeGrafter"/>
</dbReference>
<dbReference type="HAMAP" id="MF_00220_B">
    <property type="entry name" value="PyrC_classI_B"/>
    <property type="match status" value="1"/>
</dbReference>
<feature type="binding site" evidence="7">
    <location>
        <position position="279"/>
    </location>
    <ligand>
        <name>substrate</name>
    </ligand>
</feature>
<dbReference type="EMBL" id="DVHA01000207">
    <property type="protein sequence ID" value="HIR61206.1"/>
    <property type="molecule type" value="Genomic_DNA"/>
</dbReference>
<dbReference type="PANTHER" id="PTHR43668">
    <property type="entry name" value="ALLANTOINASE"/>
    <property type="match status" value="1"/>
</dbReference>
<dbReference type="InterPro" id="IPR024403">
    <property type="entry name" value="DHOase_cat"/>
</dbReference>
<comment type="similarity">
    <text evidence="2 7">Belongs to the metallo-dependent hydrolases superfamily. DHOase family. Class I DHOase subfamily.</text>
</comment>
<evidence type="ECO:0000256" key="4">
    <source>
        <dbReference type="ARBA" id="ARBA00022801"/>
    </source>
</evidence>
<dbReference type="AlphaFoldDB" id="A0A9D1J4Y2"/>
<evidence type="ECO:0000259" key="9">
    <source>
        <dbReference type="Pfam" id="PF12890"/>
    </source>
</evidence>
<dbReference type="InterPro" id="IPR011059">
    <property type="entry name" value="Metal-dep_hydrolase_composite"/>
</dbReference>
<gene>
    <name evidence="7" type="primary">pyrC</name>
    <name evidence="10" type="ORF">IAB37_06510</name>
</gene>
<dbReference type="EC" id="3.5.2.3" evidence="7"/>
<dbReference type="Pfam" id="PF07969">
    <property type="entry name" value="Amidohydro_3"/>
    <property type="match status" value="1"/>
</dbReference>
<evidence type="ECO:0000313" key="11">
    <source>
        <dbReference type="Proteomes" id="UP000824241"/>
    </source>
</evidence>
<dbReference type="GO" id="GO:0004151">
    <property type="term" value="F:dihydroorotase activity"/>
    <property type="evidence" value="ECO:0007669"/>
    <property type="project" value="UniProtKB-UniRule"/>
</dbReference>
<dbReference type="Gene3D" id="3.20.20.140">
    <property type="entry name" value="Metal-dependent hydrolases"/>
    <property type="match status" value="1"/>
</dbReference>
<name>A0A9D1J4Y2_9FIRM</name>
<evidence type="ECO:0000256" key="6">
    <source>
        <dbReference type="ARBA" id="ARBA00022975"/>
    </source>
</evidence>
<feature type="binding site" evidence="7">
    <location>
        <position position="64"/>
    </location>
    <ligand>
        <name>Zn(2+)</name>
        <dbReference type="ChEBI" id="CHEBI:29105"/>
        <label>1</label>
    </ligand>
</feature>
<feature type="binding site" evidence="7">
    <location>
        <position position="306"/>
    </location>
    <ligand>
        <name>Zn(2+)</name>
        <dbReference type="ChEBI" id="CHEBI:29105"/>
        <label>1</label>
    </ligand>
</feature>
<sequence length="428" mass="45798">MILIEGGRVISPKNGIDGLYHILADGDKIVKISEDFITDLPEGTEVIDASGKLVLPGFVDMHVHLRDPGQTHKEDIYTGCAAAAAGGVTSVACMPNTTPPVDTPEVVRYILDKAKDAKARVYPVACVTKGMQGETVTDMAALKAAGAVAFSDDGRPVKNARVMMEGMRHADCAGRMVLSHCEDLDLINGGIMHKGDVSRTLGVPGMDRASEDAVTAREICLADSAGVPVHICHVSTKGSVELIRHAKRCGVKVTCETAPHYFILDHEKLLSRDADYRMNPPLREQKDIRAVLGGIADGTIDCIITDHAPHAAEEKADFLKAPNGVVGLETSFAACYTYLVKTGVISLRRLVEMMSETPASLLGIPGGCLEEGGPADIAIADPEMKWTVDPAKLHSKSKNTVFKGMTLQGKVVTTLCRGEIVYNLEDEM</sequence>
<dbReference type="Gene3D" id="2.30.40.10">
    <property type="entry name" value="Urease, subunit C, domain 1"/>
    <property type="match status" value="1"/>
</dbReference>
<dbReference type="InterPro" id="IPR013108">
    <property type="entry name" value="Amidohydro_3"/>
</dbReference>
<keyword evidence="6 7" id="KW-0665">Pyrimidine biosynthesis</keyword>
<accession>A0A9D1J4Y2</accession>
<dbReference type="PROSITE" id="PS00482">
    <property type="entry name" value="DIHYDROOROTASE_1"/>
    <property type="match status" value="1"/>
</dbReference>
<feature type="active site" evidence="7">
    <location>
        <position position="306"/>
    </location>
</feature>
<feature type="binding site" evidence="7">
    <location>
        <position position="180"/>
    </location>
    <ligand>
        <name>Zn(2+)</name>
        <dbReference type="ChEBI" id="CHEBI:29105"/>
        <label>2</label>
    </ligand>
</feature>
<feature type="binding site" evidence="7">
    <location>
        <begin position="64"/>
        <end position="66"/>
    </location>
    <ligand>
        <name>substrate</name>
    </ligand>
</feature>
<comment type="catalytic activity">
    <reaction evidence="7">
        <text>(S)-dihydroorotate + H2O = N-carbamoyl-L-aspartate + H(+)</text>
        <dbReference type="Rhea" id="RHEA:24296"/>
        <dbReference type="ChEBI" id="CHEBI:15377"/>
        <dbReference type="ChEBI" id="CHEBI:15378"/>
        <dbReference type="ChEBI" id="CHEBI:30864"/>
        <dbReference type="ChEBI" id="CHEBI:32814"/>
        <dbReference type="EC" id="3.5.2.3"/>
    </reaction>
</comment>
<dbReference type="SUPFAM" id="SSF51556">
    <property type="entry name" value="Metallo-dependent hydrolases"/>
    <property type="match status" value="1"/>
</dbReference>
<comment type="pathway">
    <text evidence="7">Pyrimidine metabolism; UMP biosynthesis via de novo pathway; (S)-dihydroorotate from bicarbonate: step 3/3.</text>
</comment>
<dbReference type="GO" id="GO:0004038">
    <property type="term" value="F:allantoinase activity"/>
    <property type="evidence" value="ECO:0007669"/>
    <property type="project" value="TreeGrafter"/>
</dbReference>
<feature type="binding site" evidence="7">
    <location>
        <position position="153"/>
    </location>
    <ligand>
        <name>Zn(2+)</name>
        <dbReference type="ChEBI" id="CHEBI:29105"/>
        <label>2</label>
    </ligand>
</feature>
<evidence type="ECO:0000256" key="2">
    <source>
        <dbReference type="ARBA" id="ARBA00010286"/>
    </source>
</evidence>
<feature type="binding site" evidence="7">
    <location>
        <position position="62"/>
    </location>
    <ligand>
        <name>Zn(2+)</name>
        <dbReference type="ChEBI" id="CHEBI:29105"/>
        <label>1</label>
    </ligand>
</feature>
<dbReference type="GO" id="GO:0008270">
    <property type="term" value="F:zinc ion binding"/>
    <property type="evidence" value="ECO:0007669"/>
    <property type="project" value="UniProtKB-UniRule"/>
</dbReference>
<feature type="domain" description="Dihydroorotase catalytic" evidence="9">
    <location>
        <begin position="51"/>
        <end position="238"/>
    </location>
</feature>
<reference evidence="10" key="2">
    <citation type="journal article" date="2021" name="PeerJ">
        <title>Extensive microbial diversity within the chicken gut microbiome revealed by metagenomics and culture.</title>
        <authorList>
            <person name="Gilroy R."/>
            <person name="Ravi A."/>
            <person name="Getino M."/>
            <person name="Pursley I."/>
            <person name="Horton D.L."/>
            <person name="Alikhan N.F."/>
            <person name="Baker D."/>
            <person name="Gharbi K."/>
            <person name="Hall N."/>
            <person name="Watson M."/>
            <person name="Adriaenssens E.M."/>
            <person name="Foster-Nyarko E."/>
            <person name="Jarju S."/>
            <person name="Secka A."/>
            <person name="Antonio M."/>
            <person name="Oren A."/>
            <person name="Chaudhuri R.R."/>
            <person name="La Ragione R."/>
            <person name="Hildebrand F."/>
            <person name="Pallen M.J."/>
        </authorList>
    </citation>
    <scope>NUCLEOTIDE SEQUENCE</scope>
    <source>
        <strain evidence="10">CHK189-12415</strain>
    </source>
</reference>
<evidence type="ECO:0000256" key="3">
    <source>
        <dbReference type="ARBA" id="ARBA00022723"/>
    </source>
</evidence>
<dbReference type="Proteomes" id="UP000824241">
    <property type="component" value="Unassembled WGS sequence"/>
</dbReference>
<evidence type="ECO:0000256" key="7">
    <source>
        <dbReference type="HAMAP-Rule" id="MF_00220"/>
    </source>
</evidence>
<dbReference type="GO" id="GO:0044205">
    <property type="term" value="P:'de novo' UMP biosynthetic process"/>
    <property type="evidence" value="ECO:0007669"/>
    <property type="project" value="UniProtKB-UniRule"/>
</dbReference>
<dbReference type="SUPFAM" id="SSF51338">
    <property type="entry name" value="Composite domain of metallo-dependent hydrolases"/>
    <property type="match status" value="1"/>
</dbReference>
<feature type="binding site" evidence="7">
    <location>
        <position position="310"/>
    </location>
    <ligand>
        <name>substrate</name>
    </ligand>
</feature>
<dbReference type="Pfam" id="PF12890">
    <property type="entry name" value="DHOase"/>
    <property type="match status" value="1"/>
</dbReference>
<keyword evidence="3 7" id="KW-0479">Metal-binding</keyword>
<feature type="binding site" evidence="7">
    <location>
        <position position="96"/>
    </location>
    <ligand>
        <name>substrate</name>
    </ligand>
</feature>
<evidence type="ECO:0000259" key="8">
    <source>
        <dbReference type="Pfam" id="PF07969"/>
    </source>
</evidence>
<proteinExistence type="inferred from homology"/>
<evidence type="ECO:0000256" key="5">
    <source>
        <dbReference type="ARBA" id="ARBA00022833"/>
    </source>
</evidence>
<feature type="domain" description="Amidohydrolase 3" evidence="8">
    <location>
        <begin position="337"/>
        <end position="422"/>
    </location>
</feature>
<dbReference type="NCBIfam" id="TIGR00857">
    <property type="entry name" value="pyrC_multi"/>
    <property type="match status" value="1"/>
</dbReference>
<comment type="caution">
    <text evidence="7">Lacks conserved residue(s) required for the propagation of feature annotation.</text>
</comment>
<comment type="caution">
    <text evidence="10">The sequence shown here is derived from an EMBL/GenBank/DDBJ whole genome shotgun (WGS) entry which is preliminary data.</text>
</comment>
<reference evidence="10" key="1">
    <citation type="submission" date="2020-10" db="EMBL/GenBank/DDBJ databases">
        <authorList>
            <person name="Gilroy R."/>
        </authorList>
    </citation>
    <scope>NUCLEOTIDE SEQUENCE</scope>
    <source>
        <strain evidence="10">CHK189-12415</strain>
    </source>
</reference>
<dbReference type="GO" id="GO:0005737">
    <property type="term" value="C:cytoplasm"/>
    <property type="evidence" value="ECO:0007669"/>
    <property type="project" value="TreeGrafter"/>
</dbReference>
<dbReference type="CDD" id="cd01317">
    <property type="entry name" value="DHOase_IIa"/>
    <property type="match status" value="1"/>
</dbReference>
<feature type="binding site" evidence="7">
    <location>
        <position position="233"/>
    </location>
    <ligand>
        <name>Zn(2+)</name>
        <dbReference type="ChEBI" id="CHEBI:29105"/>
        <label>2</label>
    </ligand>
</feature>
<dbReference type="InterPro" id="IPR002195">
    <property type="entry name" value="Dihydroorotase_CS"/>
</dbReference>